<name>A0A7C8JES8_ORBOL</name>
<reference evidence="5 6" key="1">
    <citation type="submission" date="2019-06" db="EMBL/GenBank/DDBJ databases">
        <authorList>
            <person name="Palmer J.M."/>
        </authorList>
    </citation>
    <scope>NUCLEOTIDE SEQUENCE [LARGE SCALE GENOMIC DNA]</scope>
    <source>
        <strain evidence="3 5">TWF102</strain>
        <strain evidence="4 6">TWF703</strain>
    </source>
</reference>
<feature type="compositionally biased region" description="Basic and acidic residues" evidence="1">
    <location>
        <begin position="65"/>
        <end position="92"/>
    </location>
</feature>
<evidence type="ECO:0000313" key="4">
    <source>
        <dbReference type="EMBL" id="KAF3119195.1"/>
    </source>
</evidence>
<accession>A0A7C8JES8</accession>
<sequence length="143" mass="15370">MSSSGSTPKQMLSDSEFLLCCIDSISNGKIDYAAVAKAANYANDGRARARLSRINSKHGTRPVISKKEEEKTVEKQAKVETAPKDPSKEPSTKTHTKRVGFAEDKLTDDTGTDKAGRVTRSSASKVPASNDVKVKKKKPTSSA</sequence>
<dbReference type="InterPro" id="IPR054505">
    <property type="entry name" value="Myb_DNA-bind_8"/>
</dbReference>
<dbReference type="Pfam" id="PF22980">
    <property type="entry name" value="Myb_DNA-bind_8"/>
    <property type="match status" value="1"/>
</dbReference>
<proteinExistence type="predicted"/>
<evidence type="ECO:0000256" key="1">
    <source>
        <dbReference type="SAM" id="MobiDB-lite"/>
    </source>
</evidence>
<feature type="compositionally biased region" description="Basic residues" evidence="1">
    <location>
        <begin position="48"/>
        <end position="60"/>
    </location>
</feature>
<dbReference type="EMBL" id="WIQW01000052">
    <property type="protein sequence ID" value="KAF3092353.1"/>
    <property type="molecule type" value="Genomic_DNA"/>
</dbReference>
<dbReference type="Proteomes" id="UP000480548">
    <property type="component" value="Unassembled WGS sequence"/>
</dbReference>
<evidence type="ECO:0000313" key="6">
    <source>
        <dbReference type="Proteomes" id="UP000480548"/>
    </source>
</evidence>
<dbReference type="EMBL" id="WIQZ01000185">
    <property type="protein sequence ID" value="KAF3119195.1"/>
    <property type="molecule type" value="Genomic_DNA"/>
</dbReference>
<evidence type="ECO:0000313" key="3">
    <source>
        <dbReference type="EMBL" id="KAF3092353.1"/>
    </source>
</evidence>
<comment type="caution">
    <text evidence="4">The sequence shown here is derived from an EMBL/GenBank/DDBJ whole genome shotgun (WGS) entry which is preliminary data.</text>
</comment>
<dbReference type="Proteomes" id="UP000475325">
    <property type="component" value="Unassembled WGS sequence"/>
</dbReference>
<evidence type="ECO:0000313" key="5">
    <source>
        <dbReference type="Proteomes" id="UP000475325"/>
    </source>
</evidence>
<protein>
    <recommendedName>
        <fullName evidence="2">Myb-like DNA-binding domain-containing protein</fullName>
    </recommendedName>
</protein>
<dbReference type="AlphaFoldDB" id="A0A7C8JES8"/>
<feature type="compositionally biased region" description="Basic residues" evidence="1">
    <location>
        <begin position="134"/>
        <end position="143"/>
    </location>
</feature>
<feature type="region of interest" description="Disordered" evidence="1">
    <location>
        <begin position="43"/>
        <end position="143"/>
    </location>
</feature>
<feature type="compositionally biased region" description="Basic and acidic residues" evidence="1">
    <location>
        <begin position="100"/>
        <end position="116"/>
    </location>
</feature>
<gene>
    <name evidence="3" type="ORF">TWF102_008436</name>
    <name evidence="4" type="ORF">TWF703_003585</name>
</gene>
<organism evidence="4 6">
    <name type="scientific">Orbilia oligospora</name>
    <name type="common">Nematode-trapping fungus</name>
    <name type="synonym">Arthrobotrys oligospora</name>
    <dbReference type="NCBI Taxonomy" id="2813651"/>
    <lineage>
        <taxon>Eukaryota</taxon>
        <taxon>Fungi</taxon>
        <taxon>Dikarya</taxon>
        <taxon>Ascomycota</taxon>
        <taxon>Pezizomycotina</taxon>
        <taxon>Orbiliomycetes</taxon>
        <taxon>Orbiliales</taxon>
        <taxon>Orbiliaceae</taxon>
        <taxon>Orbilia</taxon>
    </lineage>
</organism>
<evidence type="ECO:0000259" key="2">
    <source>
        <dbReference type="Pfam" id="PF22980"/>
    </source>
</evidence>
<feature type="domain" description="Myb-like DNA-binding" evidence="2">
    <location>
        <begin position="15"/>
        <end position="59"/>
    </location>
</feature>